<evidence type="ECO:0000313" key="2">
    <source>
        <dbReference type="Proteomes" id="UP000238338"/>
    </source>
</evidence>
<dbReference type="InterPro" id="IPR010247">
    <property type="entry name" value="HutG_amidohyd"/>
</dbReference>
<dbReference type="OrthoDB" id="8716700at2"/>
<name>A0A2S8S5Z5_9RHOB</name>
<organism evidence="1 2">
    <name type="scientific">Albidovulum denitrificans</name>
    <dbReference type="NCBI Taxonomy" id="404881"/>
    <lineage>
        <taxon>Bacteria</taxon>
        <taxon>Pseudomonadati</taxon>
        <taxon>Pseudomonadota</taxon>
        <taxon>Alphaproteobacteria</taxon>
        <taxon>Rhodobacterales</taxon>
        <taxon>Paracoccaceae</taxon>
        <taxon>Albidovulum</taxon>
    </lineage>
</organism>
<accession>A0A2S8S5Z5</accession>
<proteinExistence type="predicted"/>
<dbReference type="SUPFAM" id="SSF53187">
    <property type="entry name" value="Zn-dependent exopeptidases"/>
    <property type="match status" value="1"/>
</dbReference>
<dbReference type="RefSeq" id="WP_105515100.1">
    <property type="nucleotide sequence ID" value="NZ_PVEP01000005.1"/>
</dbReference>
<dbReference type="NCBIfam" id="TIGR02017">
    <property type="entry name" value="hutG_amidohyd"/>
    <property type="match status" value="1"/>
</dbReference>
<dbReference type="EMBL" id="PVEP01000005">
    <property type="protein sequence ID" value="PQV56239.1"/>
    <property type="molecule type" value="Genomic_DNA"/>
</dbReference>
<sequence length="268" mass="28933">MSALFTVTRGDGPIVLGMPHVGTDVPQDIRDRLNDEGRILRDTDWHVDRLYAGLIPGLTVVRANFHRYVIDANRDPSGQSLYPGASTTDLVPLTTFDGTPIWREGAEPGAEDTAARLAAYHAPYHAALAAELDRVKARHGVAILWDCHSIRSVIPWLFDGTLPDFNIGTNGGATCDPRIEAATVEAARASGRTNVLNGRFKGGWTTRRYGRPAEGFHAIQMELAQASHLATETPPFDLSPAKAAALRPALAAMLSRLAALAPTLAEKR</sequence>
<dbReference type="InterPro" id="IPR007709">
    <property type="entry name" value="N-FG_amidohydro"/>
</dbReference>
<evidence type="ECO:0000313" key="1">
    <source>
        <dbReference type="EMBL" id="PQV56239.1"/>
    </source>
</evidence>
<gene>
    <name evidence="1" type="ORF">LX70_02504</name>
</gene>
<comment type="caution">
    <text evidence="1">The sequence shown here is derived from an EMBL/GenBank/DDBJ whole genome shotgun (WGS) entry which is preliminary data.</text>
</comment>
<protein>
    <submittedName>
        <fullName evidence="1">Formiminoglutamase</fullName>
    </submittedName>
</protein>
<reference evidence="1 2" key="1">
    <citation type="submission" date="2018-02" db="EMBL/GenBank/DDBJ databases">
        <title>Genomic Encyclopedia of Archaeal and Bacterial Type Strains, Phase II (KMG-II): from individual species to whole genera.</title>
        <authorList>
            <person name="Goeker M."/>
        </authorList>
    </citation>
    <scope>NUCLEOTIDE SEQUENCE [LARGE SCALE GENOMIC DNA]</scope>
    <source>
        <strain evidence="1 2">DSM 18921</strain>
    </source>
</reference>
<dbReference type="Pfam" id="PF05013">
    <property type="entry name" value="FGase"/>
    <property type="match status" value="1"/>
</dbReference>
<dbReference type="Gene3D" id="3.40.630.40">
    <property type="entry name" value="Zn-dependent exopeptidases"/>
    <property type="match status" value="1"/>
</dbReference>
<dbReference type="AlphaFoldDB" id="A0A2S8S5Z5"/>
<keyword evidence="2" id="KW-1185">Reference proteome</keyword>
<dbReference type="Proteomes" id="UP000238338">
    <property type="component" value="Unassembled WGS sequence"/>
</dbReference>